<gene>
    <name evidence="1" type="primary">LOC112275897</name>
</gene>
<dbReference type="Proteomes" id="UP000006727">
    <property type="component" value="Chromosome 23"/>
</dbReference>
<reference evidence="1 2" key="2">
    <citation type="journal article" date="2018" name="Plant J.">
        <title>The Physcomitrella patens chromosome-scale assembly reveals moss genome structure and evolution.</title>
        <authorList>
            <person name="Lang D."/>
            <person name="Ullrich K.K."/>
            <person name="Murat F."/>
            <person name="Fuchs J."/>
            <person name="Jenkins J."/>
            <person name="Haas F.B."/>
            <person name="Piednoel M."/>
            <person name="Gundlach H."/>
            <person name="Van Bel M."/>
            <person name="Meyberg R."/>
            <person name="Vives C."/>
            <person name="Morata J."/>
            <person name="Symeonidi A."/>
            <person name="Hiss M."/>
            <person name="Muchero W."/>
            <person name="Kamisugi Y."/>
            <person name="Saleh O."/>
            <person name="Blanc G."/>
            <person name="Decker E.L."/>
            <person name="van Gessel N."/>
            <person name="Grimwood J."/>
            <person name="Hayes R.D."/>
            <person name="Graham S.W."/>
            <person name="Gunter L.E."/>
            <person name="McDaniel S.F."/>
            <person name="Hoernstein S.N.W."/>
            <person name="Larsson A."/>
            <person name="Li F.W."/>
            <person name="Perroud P.F."/>
            <person name="Phillips J."/>
            <person name="Ranjan P."/>
            <person name="Rokshar D.S."/>
            <person name="Rothfels C.J."/>
            <person name="Schneider L."/>
            <person name="Shu S."/>
            <person name="Stevenson D.W."/>
            <person name="Thummler F."/>
            <person name="Tillich M."/>
            <person name="Villarreal Aguilar J.C."/>
            <person name="Widiez T."/>
            <person name="Wong G.K."/>
            <person name="Wymore A."/>
            <person name="Zhang Y."/>
            <person name="Zimmer A.D."/>
            <person name="Quatrano R.S."/>
            <person name="Mayer K.F.X."/>
            <person name="Goodstein D."/>
            <person name="Casacuberta J.M."/>
            <person name="Vandepoele K."/>
            <person name="Reski R."/>
            <person name="Cuming A.C."/>
            <person name="Tuskan G.A."/>
            <person name="Maumus F."/>
            <person name="Salse J."/>
            <person name="Schmutz J."/>
            <person name="Rensing S.A."/>
        </authorList>
    </citation>
    <scope>NUCLEOTIDE SEQUENCE [LARGE SCALE GENOMIC DNA]</scope>
    <source>
        <strain evidence="1 2">cv. Gransden 2004</strain>
    </source>
</reference>
<dbReference type="AlphaFoldDB" id="A0A7I3ZFT4"/>
<protein>
    <submittedName>
        <fullName evidence="1">Uncharacterized protein</fullName>
    </submittedName>
</protein>
<keyword evidence="2" id="KW-1185">Reference proteome</keyword>
<evidence type="ECO:0000313" key="1">
    <source>
        <dbReference type="EnsemblPlants" id="PAC:32948808.CDS.1"/>
    </source>
</evidence>
<dbReference type="Gramene" id="Pp3c23_8410V3.3">
    <property type="protein sequence ID" value="PAC:32948808.CDS.1"/>
    <property type="gene ID" value="Pp3c23_8410"/>
</dbReference>
<name>A0A7I3ZFT4_PHYPA</name>
<accession>A0A7I3ZFT4</accession>
<dbReference type="EnsemblPlants" id="Pp3c23_8410V3.3">
    <property type="protein sequence ID" value="PAC:32948808.CDS.1"/>
    <property type="gene ID" value="Pp3c23_8410"/>
</dbReference>
<dbReference type="EMBL" id="ABEU02000023">
    <property type="status" value="NOT_ANNOTATED_CDS"/>
    <property type="molecule type" value="Genomic_DNA"/>
</dbReference>
<proteinExistence type="predicted"/>
<evidence type="ECO:0000313" key="2">
    <source>
        <dbReference type="Proteomes" id="UP000006727"/>
    </source>
</evidence>
<reference evidence="1" key="3">
    <citation type="submission" date="2020-12" db="UniProtKB">
        <authorList>
            <consortium name="EnsemblPlants"/>
        </authorList>
    </citation>
    <scope>IDENTIFICATION</scope>
</reference>
<sequence length="78" mass="8850">MITICMDFASRNQFACMIFSHATLIFNKLDVVHVAQTSLFPIFGFNNVLQIKFQAPSTSQNSLVYFHVSKTSFKPRSS</sequence>
<reference evidence="1 2" key="1">
    <citation type="journal article" date="2008" name="Science">
        <title>The Physcomitrella genome reveals evolutionary insights into the conquest of land by plants.</title>
        <authorList>
            <person name="Rensing S."/>
            <person name="Lang D."/>
            <person name="Zimmer A."/>
            <person name="Terry A."/>
            <person name="Salamov A."/>
            <person name="Shapiro H."/>
            <person name="Nishiyama T."/>
            <person name="Perroud P.-F."/>
            <person name="Lindquist E."/>
            <person name="Kamisugi Y."/>
            <person name="Tanahashi T."/>
            <person name="Sakakibara K."/>
            <person name="Fujita T."/>
            <person name="Oishi K."/>
            <person name="Shin-I T."/>
            <person name="Kuroki Y."/>
            <person name="Toyoda A."/>
            <person name="Suzuki Y."/>
            <person name="Hashimoto A."/>
            <person name="Yamaguchi K."/>
            <person name="Sugano A."/>
            <person name="Kohara Y."/>
            <person name="Fujiyama A."/>
            <person name="Anterola A."/>
            <person name="Aoki S."/>
            <person name="Ashton N."/>
            <person name="Barbazuk W.B."/>
            <person name="Barker E."/>
            <person name="Bennetzen J."/>
            <person name="Bezanilla M."/>
            <person name="Blankenship R."/>
            <person name="Cho S.H."/>
            <person name="Dutcher S."/>
            <person name="Estelle M."/>
            <person name="Fawcett J.A."/>
            <person name="Gundlach H."/>
            <person name="Hanada K."/>
            <person name="Heyl A."/>
            <person name="Hicks K.A."/>
            <person name="Hugh J."/>
            <person name="Lohr M."/>
            <person name="Mayer K."/>
            <person name="Melkozernov A."/>
            <person name="Murata T."/>
            <person name="Nelson D."/>
            <person name="Pils B."/>
            <person name="Prigge M."/>
            <person name="Reiss B."/>
            <person name="Renner T."/>
            <person name="Rombauts S."/>
            <person name="Rushton P."/>
            <person name="Sanderfoot A."/>
            <person name="Schween G."/>
            <person name="Shiu S.-H."/>
            <person name="Stueber K."/>
            <person name="Theodoulou F.L."/>
            <person name="Tu H."/>
            <person name="Van de Peer Y."/>
            <person name="Verrier P.J."/>
            <person name="Waters E."/>
            <person name="Wood A."/>
            <person name="Yang L."/>
            <person name="Cove D."/>
            <person name="Cuming A."/>
            <person name="Hasebe M."/>
            <person name="Lucas S."/>
            <person name="Mishler D.B."/>
            <person name="Reski R."/>
            <person name="Grigoriev I."/>
            <person name="Quatrano R.S."/>
            <person name="Boore J.L."/>
        </authorList>
    </citation>
    <scope>NUCLEOTIDE SEQUENCE [LARGE SCALE GENOMIC DNA]</scope>
    <source>
        <strain evidence="1 2">cv. Gransden 2004</strain>
    </source>
</reference>
<organism evidence="1 2">
    <name type="scientific">Physcomitrium patens</name>
    <name type="common">Spreading-leaved earth moss</name>
    <name type="synonym">Physcomitrella patens</name>
    <dbReference type="NCBI Taxonomy" id="3218"/>
    <lineage>
        <taxon>Eukaryota</taxon>
        <taxon>Viridiplantae</taxon>
        <taxon>Streptophyta</taxon>
        <taxon>Embryophyta</taxon>
        <taxon>Bryophyta</taxon>
        <taxon>Bryophytina</taxon>
        <taxon>Bryopsida</taxon>
        <taxon>Funariidae</taxon>
        <taxon>Funariales</taxon>
        <taxon>Funariaceae</taxon>
        <taxon>Physcomitrium</taxon>
    </lineage>
</organism>